<sequence length="548" mass="61182">MKAYDRSGVDLLSLTSDDEIECAVQCKGFFKVEGLADDQFDPIAKSIKKFRDSGLETKTYVLVHNQDGRNRDVAEKIDQLLADLVASGRADRALQWDRHKLFSALQDALWKMIEERISQQADFMIRQAGMNFSQPADIVSKVPIQLSSLHLIRGSRARIVDVDETSTESDLAGMLDRGGDRWAVLTGLFGSGKSTSCLNIARHAPSRVIYVPAADIEPEKGGVGTHVLMQDILKALSIFADFDEDEKGIFERLASAMLRKELSANDSSATLIIDGLDENRSLAGPSEITRFASALAELRCRILLSTRSEHFNASFGNYDHLFNELSMKGVPKRIPVLHLAPWGWQQIIALVEQVSIQDPENQNFSVFLEAVRQRQSGGWDAEFLRHPLFLRMTLDLIGEGMHPAKNSSELISLWTDQKLIRDLKAARETPVPITDRDEFLHSIRNLMAEAAGLMVDTDDSGRIQLAETIDSGEVVSIAQRIFNTARVSLHSIASTSLIVPVAVRYRMSVPMRFSHRAFQEYFLAEYLQGKGLDGDEYPLAVQEYLKGL</sequence>
<evidence type="ECO:0008006" key="3">
    <source>
        <dbReference type="Google" id="ProtNLM"/>
    </source>
</evidence>
<reference evidence="1 2" key="1">
    <citation type="submission" date="2019-12" db="EMBL/GenBank/DDBJ databases">
        <title>Genomic-based taxomic classification of the family Erythrobacteraceae.</title>
        <authorList>
            <person name="Xu L."/>
        </authorList>
    </citation>
    <scope>NUCLEOTIDE SEQUENCE [LARGE SCALE GENOMIC DNA]</scope>
    <source>
        <strain evidence="1 2">JCM 16339</strain>
    </source>
</reference>
<name>A0A844ZJN2_9SPHN</name>
<dbReference type="Proteomes" id="UP000435243">
    <property type="component" value="Unassembled WGS sequence"/>
</dbReference>
<proteinExistence type="predicted"/>
<keyword evidence="2" id="KW-1185">Reference proteome</keyword>
<gene>
    <name evidence="1" type="ORF">GRI32_00570</name>
</gene>
<dbReference type="AlphaFoldDB" id="A0A844ZJN2"/>
<dbReference type="Gene3D" id="3.40.50.300">
    <property type="entry name" value="P-loop containing nucleotide triphosphate hydrolases"/>
    <property type="match status" value="1"/>
</dbReference>
<dbReference type="InterPro" id="IPR027417">
    <property type="entry name" value="P-loop_NTPase"/>
</dbReference>
<comment type="caution">
    <text evidence="1">The sequence shown here is derived from an EMBL/GenBank/DDBJ whole genome shotgun (WGS) entry which is preliminary data.</text>
</comment>
<evidence type="ECO:0000313" key="2">
    <source>
        <dbReference type="Proteomes" id="UP000435243"/>
    </source>
</evidence>
<dbReference type="OrthoDB" id="9255509at2"/>
<evidence type="ECO:0000313" key="1">
    <source>
        <dbReference type="EMBL" id="MXO87230.1"/>
    </source>
</evidence>
<organism evidence="1 2">
    <name type="scientific">Alteraurantiacibacter aestuarii</name>
    <dbReference type="NCBI Taxonomy" id="650004"/>
    <lineage>
        <taxon>Bacteria</taxon>
        <taxon>Pseudomonadati</taxon>
        <taxon>Pseudomonadota</taxon>
        <taxon>Alphaproteobacteria</taxon>
        <taxon>Sphingomonadales</taxon>
        <taxon>Erythrobacteraceae</taxon>
        <taxon>Alteraurantiacibacter</taxon>
    </lineage>
</organism>
<protein>
    <recommendedName>
        <fullName evidence="3">NACHT domain-containing protein</fullName>
    </recommendedName>
</protein>
<dbReference type="EMBL" id="WTYY01000001">
    <property type="protein sequence ID" value="MXO87230.1"/>
    <property type="molecule type" value="Genomic_DNA"/>
</dbReference>
<dbReference type="SUPFAM" id="SSF52540">
    <property type="entry name" value="P-loop containing nucleoside triphosphate hydrolases"/>
    <property type="match status" value="1"/>
</dbReference>
<dbReference type="RefSeq" id="WP_160589195.1">
    <property type="nucleotide sequence ID" value="NZ_BAAAFP010000002.1"/>
</dbReference>
<accession>A0A844ZJN2</accession>